<organism evidence="2 3">
    <name type="scientific">Capnocytophaga felis</name>
    <dbReference type="NCBI Taxonomy" id="2267611"/>
    <lineage>
        <taxon>Bacteria</taxon>
        <taxon>Pseudomonadati</taxon>
        <taxon>Bacteroidota</taxon>
        <taxon>Flavobacteriia</taxon>
        <taxon>Flavobacteriales</taxon>
        <taxon>Flavobacteriaceae</taxon>
        <taxon>Capnocytophaga</taxon>
    </lineage>
</organism>
<dbReference type="AlphaFoldDB" id="A0A5M4B6K6"/>
<evidence type="ECO:0000256" key="1">
    <source>
        <dbReference type="SAM" id="Phobius"/>
    </source>
</evidence>
<feature type="transmembrane region" description="Helical" evidence="1">
    <location>
        <begin position="46"/>
        <end position="67"/>
    </location>
</feature>
<feature type="transmembrane region" description="Helical" evidence="1">
    <location>
        <begin position="109"/>
        <end position="127"/>
    </location>
</feature>
<keyword evidence="1" id="KW-0812">Transmembrane</keyword>
<dbReference type="EMBL" id="BLBC01000004">
    <property type="protein sequence ID" value="GET44895.1"/>
    <property type="molecule type" value="Genomic_DNA"/>
</dbReference>
<keyword evidence="1" id="KW-0472">Membrane</keyword>
<reference evidence="3" key="1">
    <citation type="journal article" date="2020" name="Int. J. Syst. Evol. Microbiol.">
        <title>Capnocytophaga felis sp. nov. isolated from the feline oral cavity.</title>
        <authorList>
            <person name="Suzuki M."/>
            <person name="Umeda K."/>
            <person name="Kimura M."/>
            <person name="Imaoka K."/>
            <person name="Morikawa S."/>
            <person name="Maeda K."/>
        </authorList>
    </citation>
    <scope>NUCLEOTIDE SEQUENCE [LARGE SCALE GENOMIC DNA]</scope>
    <source>
        <strain evidence="3">KC07070</strain>
    </source>
</reference>
<feature type="transmembrane region" description="Helical" evidence="1">
    <location>
        <begin position="6"/>
        <end position="25"/>
    </location>
</feature>
<comment type="caution">
    <text evidence="2">The sequence shown here is derived from an EMBL/GenBank/DDBJ whole genome shotgun (WGS) entry which is preliminary data.</text>
</comment>
<dbReference type="Proteomes" id="UP000398217">
    <property type="component" value="Unassembled WGS sequence"/>
</dbReference>
<name>A0A5M4B6K6_9FLAO</name>
<evidence type="ECO:0000313" key="3">
    <source>
        <dbReference type="Proteomes" id="UP000398217"/>
    </source>
</evidence>
<keyword evidence="1" id="KW-1133">Transmembrane helix</keyword>
<evidence type="ECO:0000313" key="2">
    <source>
        <dbReference type="EMBL" id="GET44895.1"/>
    </source>
</evidence>
<proteinExistence type="predicted"/>
<sequence>MFSNFIKILFILTAYSPIMLIIGIVDMYNCINQGDSITFISSWKDLFNRINLIFLFPIFLLLCYVIIKVAFKKLTVRKIEVDSIDSVDVNLIPFFISYFLPCVELYKKGLIFTIFWFSILIIIIIFINKQTHFYNPLLNFFGYRYYKINTKAKVSYTIISKEKLKNTKNITKYSQLTDYVILNQS</sequence>
<accession>A0A5M4B6K6</accession>
<keyword evidence="3" id="KW-1185">Reference proteome</keyword>
<protein>
    <submittedName>
        <fullName evidence="2">Uncharacterized protein</fullName>
    </submittedName>
</protein>
<gene>
    <name evidence="2" type="ORF">RCZ01_01970</name>
</gene>